<evidence type="ECO:0000256" key="7">
    <source>
        <dbReference type="PROSITE-ProRule" id="PRU00339"/>
    </source>
</evidence>
<dbReference type="GO" id="GO:0005783">
    <property type="term" value="C:endoplasmic reticulum"/>
    <property type="evidence" value="ECO:0007669"/>
    <property type="project" value="UniProtKB-SubCell"/>
</dbReference>
<dbReference type="STRING" id="1291518.A0A0D9NT76"/>
<keyword evidence="4" id="KW-0256">Endoplasmic reticulum</keyword>
<evidence type="ECO:0000256" key="1">
    <source>
        <dbReference type="ARBA" id="ARBA00004173"/>
    </source>
</evidence>
<dbReference type="SUPFAM" id="SSF48452">
    <property type="entry name" value="TPR-like"/>
    <property type="match status" value="2"/>
</dbReference>
<dbReference type="InterPro" id="IPR011990">
    <property type="entry name" value="TPR-like_helical_dom_sf"/>
</dbReference>
<dbReference type="PROSITE" id="PS50005">
    <property type="entry name" value="TPR"/>
    <property type="match status" value="1"/>
</dbReference>
<sequence>MEPLNNKLHQFRRSLSRHRTGERIGLQVLCDPEDAKIDIVAVHGLGAQGFSSWVTSDSNGGKPKPWLKELLGADIPNARIMTYGYISDGRSYGFLVGDLVHGWAVKLAYQLARKRQGDKASRRPLFFIAHSLGGWIVKRALIHSREAADRQLRDIELSTCGVAFLGTLSPRRPSSPSPLVQVIRRTTSNLTDLDTSRADTECSSQQRLADNMEWLNYEMEAFKAIADNLLRLSFYETEKAQDGFVVDQRFSMAGSDGIQIALKATHSDLVRFHGRDDNYQVFINNFRDMVDKSATSGLLESKQRAFDSTAVHRLEYPAQGYSIPYRLPGEPNTVIPRQDLLDRLDHMLSSDVNPMTLKLGIVNLWGLEGTGKSALARHYAEINCDKLSFVFWFRSESWETIAASYLEFANTIVEHYAKAIPRSQVEDDLGFAGVEDMLKVKSIMQLDKSRVKSVVHSVKDWLLRPENTGWLLVFDNVGPSHDLFDFIPVTLSGKIILTSRYKNCCDWSNELQVGAMEEEEAVRLLDAIVGNNAAQDPAEAAAALTVVEQLSYHPQSIATAAATIRNKGMSILEYHAMLQESTSMTLLGSSLHQSPLTKTVLQISAMLSTSVIPVALFSATSQLDEAPERLRPILGEIRAFQESGQMDDVLQYLLDQNFIKTPSSPSDTASSLVPSSPSSLSSSQISAYFDAFVVDPEAREYVRGMLSDEEKIDNAWMACNVCVDGIKNKAAQSTTVQEIHDFGRIMGPHAKTCFDDWADVLQASSDEVDVAWHILGQVCMTQGDIDQAIGCFASSLRRQPNRMDAEERIQVALRLSSLLQETGRHTRRSEVLAGIDVASADQDLGFKVALARASATAALGELEDAKHQYQTLELEQEEALGPLDATTVSTVQKLAANFEQRGKHDVAKALYSRVYISYQNIYGHGDRMTLDALDDLANSLMESKALDEAENLYKQSIDIQTRALGPHHPQTAYAIRKLALIDYLRGRYADAKVKYQQALDIIAPTLGKGHPSYTATLEDMALSCRRHGNSLAQCLPPRSATSRTTSILRRKKTKSIKIKEDALAREVSCRRAFEEAEKLYLDVLTIKKSARQMYSEDKIDTTWRKLEDMYEYETFFDENSKERLEKLEALSRECRRRGTV</sequence>
<dbReference type="SUPFAM" id="SSF52540">
    <property type="entry name" value="P-loop containing nucleoside triphosphate hydrolases"/>
    <property type="match status" value="1"/>
</dbReference>
<dbReference type="GO" id="GO:0016020">
    <property type="term" value="C:membrane"/>
    <property type="evidence" value="ECO:0007669"/>
    <property type="project" value="UniProtKB-SubCell"/>
</dbReference>
<evidence type="ECO:0000256" key="3">
    <source>
        <dbReference type="ARBA" id="ARBA00004370"/>
    </source>
</evidence>
<evidence type="ECO:0000256" key="5">
    <source>
        <dbReference type="ARBA" id="ARBA00023128"/>
    </source>
</evidence>
<comment type="subcellular location">
    <subcellularLocation>
        <location evidence="2">Endoplasmic reticulum</location>
    </subcellularLocation>
    <subcellularLocation>
        <location evidence="3">Membrane</location>
    </subcellularLocation>
    <subcellularLocation>
        <location evidence="1">Mitochondrion</location>
    </subcellularLocation>
</comment>
<dbReference type="OrthoDB" id="7464126at2759"/>
<dbReference type="InterPro" id="IPR029058">
    <property type="entry name" value="AB_hydrolase_fold"/>
</dbReference>
<dbReference type="Gene3D" id="3.40.50.300">
    <property type="entry name" value="P-loop containing nucleotide triphosphate hydrolases"/>
    <property type="match status" value="1"/>
</dbReference>
<dbReference type="Proteomes" id="UP000054544">
    <property type="component" value="Unassembled WGS sequence"/>
</dbReference>
<reference evidence="9" key="1">
    <citation type="journal article" date="2014" name="BMC Genomics">
        <title>The genome sequence of the biocontrol fungus Metarhizium anisopliae and comparative genomics of Metarhizium species.</title>
        <authorList>
            <person name="Pattemore J.A."/>
            <person name="Hane J.K."/>
            <person name="Williams A.H."/>
            <person name="Wilson B.A."/>
            <person name="Stodart B.J."/>
            <person name="Ash G.J."/>
        </authorList>
    </citation>
    <scope>NUCLEOTIDE SEQUENCE [LARGE SCALE GENOMIC DNA]</scope>
    <source>
        <strain evidence="9">BRIP 53293</strain>
    </source>
</reference>
<dbReference type="PANTHER" id="PTHR48182:SF2">
    <property type="entry name" value="PROTEIN SERAC1"/>
    <property type="match status" value="1"/>
</dbReference>
<evidence type="ECO:0000313" key="8">
    <source>
        <dbReference type="EMBL" id="KJK76973.1"/>
    </source>
</evidence>
<proteinExistence type="predicted"/>
<dbReference type="AlphaFoldDB" id="A0A0D9NT76"/>
<keyword evidence="5" id="KW-0496">Mitochondrion</keyword>
<dbReference type="Gene3D" id="3.40.50.1820">
    <property type="entry name" value="alpha/beta hydrolase"/>
    <property type="match status" value="1"/>
</dbReference>
<dbReference type="Gene3D" id="1.25.40.10">
    <property type="entry name" value="Tetratricopeptide repeat domain"/>
    <property type="match status" value="2"/>
</dbReference>
<evidence type="ECO:0000256" key="2">
    <source>
        <dbReference type="ARBA" id="ARBA00004240"/>
    </source>
</evidence>
<dbReference type="InterPro" id="IPR052374">
    <property type="entry name" value="SERAC1"/>
</dbReference>
<accession>A0A0D9NT76</accession>
<dbReference type="InterPro" id="IPR019734">
    <property type="entry name" value="TPR_rpt"/>
</dbReference>
<name>A0A0D9NT76_METAN</name>
<keyword evidence="9" id="KW-1185">Reference proteome</keyword>
<evidence type="ECO:0000256" key="4">
    <source>
        <dbReference type="ARBA" id="ARBA00022824"/>
    </source>
</evidence>
<evidence type="ECO:0008006" key="10">
    <source>
        <dbReference type="Google" id="ProtNLM"/>
    </source>
</evidence>
<keyword evidence="7" id="KW-0802">TPR repeat</keyword>
<keyword evidence="6" id="KW-0472">Membrane</keyword>
<dbReference type="GO" id="GO:0043531">
    <property type="term" value="F:ADP binding"/>
    <property type="evidence" value="ECO:0007669"/>
    <property type="project" value="InterPro"/>
</dbReference>
<gene>
    <name evidence="8" type="ORF">H634G_08015</name>
</gene>
<dbReference type="GO" id="GO:0005739">
    <property type="term" value="C:mitochondrion"/>
    <property type="evidence" value="ECO:0007669"/>
    <property type="project" value="UniProtKB-SubCell"/>
</dbReference>
<organism evidence="8 9">
    <name type="scientific">Metarhizium anisopliae BRIP 53293</name>
    <dbReference type="NCBI Taxonomy" id="1291518"/>
    <lineage>
        <taxon>Eukaryota</taxon>
        <taxon>Fungi</taxon>
        <taxon>Dikarya</taxon>
        <taxon>Ascomycota</taxon>
        <taxon>Pezizomycotina</taxon>
        <taxon>Sordariomycetes</taxon>
        <taxon>Hypocreomycetidae</taxon>
        <taxon>Hypocreales</taxon>
        <taxon>Clavicipitaceae</taxon>
        <taxon>Metarhizium</taxon>
    </lineage>
</organism>
<protein>
    <recommendedName>
        <fullName evidence="10">NB-ARC domain-containing protein</fullName>
    </recommendedName>
</protein>
<evidence type="ECO:0000313" key="9">
    <source>
        <dbReference type="Proteomes" id="UP000054544"/>
    </source>
</evidence>
<dbReference type="SMART" id="SM00028">
    <property type="entry name" value="TPR"/>
    <property type="match status" value="3"/>
</dbReference>
<dbReference type="Pfam" id="PF13424">
    <property type="entry name" value="TPR_12"/>
    <property type="match status" value="1"/>
</dbReference>
<dbReference type="PANTHER" id="PTHR48182">
    <property type="entry name" value="PROTEIN SERAC1"/>
    <property type="match status" value="1"/>
</dbReference>
<feature type="repeat" description="TPR" evidence="7">
    <location>
        <begin position="769"/>
        <end position="802"/>
    </location>
</feature>
<dbReference type="EMBL" id="KE384742">
    <property type="protein sequence ID" value="KJK76973.1"/>
    <property type="molecule type" value="Genomic_DNA"/>
</dbReference>
<dbReference type="SUPFAM" id="SSF53474">
    <property type="entry name" value="alpha/beta-Hydrolases"/>
    <property type="match status" value="1"/>
</dbReference>
<evidence type="ECO:0000256" key="6">
    <source>
        <dbReference type="ARBA" id="ARBA00023136"/>
    </source>
</evidence>
<dbReference type="InterPro" id="IPR027417">
    <property type="entry name" value="P-loop_NTPase"/>
</dbReference>